<protein>
    <submittedName>
        <fullName evidence="1">Uncharacterized protein</fullName>
    </submittedName>
</protein>
<sequence>MNKIRYSLDDIRGLVKKYENVKRTGSEMIHELKELILAKPEIIQLLEATEKRVSLRFFDLVFIVQVEINSAKIDSAIGILKVYLDLQELKEMQSLDIMEFTFDDSDNIQQKDELFILSLEVFPYYFLSKLTEFIINQRIVIKP</sequence>
<evidence type="ECO:0000313" key="2">
    <source>
        <dbReference type="Proteomes" id="UP001168528"/>
    </source>
</evidence>
<keyword evidence="2" id="KW-1185">Reference proteome</keyword>
<dbReference type="RefSeq" id="WP_302038038.1">
    <property type="nucleotide sequence ID" value="NZ_JAUKPO010000006.1"/>
</dbReference>
<proteinExistence type="predicted"/>
<comment type="caution">
    <text evidence="1">The sequence shown here is derived from an EMBL/GenBank/DDBJ whole genome shotgun (WGS) entry which is preliminary data.</text>
</comment>
<dbReference type="Proteomes" id="UP001168528">
    <property type="component" value="Unassembled WGS sequence"/>
</dbReference>
<evidence type="ECO:0000313" key="1">
    <source>
        <dbReference type="EMBL" id="MDO1447238.1"/>
    </source>
</evidence>
<organism evidence="1 2">
    <name type="scientific">Rhodocytophaga aerolata</name>
    <dbReference type="NCBI Taxonomy" id="455078"/>
    <lineage>
        <taxon>Bacteria</taxon>
        <taxon>Pseudomonadati</taxon>
        <taxon>Bacteroidota</taxon>
        <taxon>Cytophagia</taxon>
        <taxon>Cytophagales</taxon>
        <taxon>Rhodocytophagaceae</taxon>
        <taxon>Rhodocytophaga</taxon>
    </lineage>
</organism>
<name>A0ABT8R7R9_9BACT</name>
<dbReference type="EMBL" id="JAUKPO010000006">
    <property type="protein sequence ID" value="MDO1447238.1"/>
    <property type="molecule type" value="Genomic_DNA"/>
</dbReference>
<accession>A0ABT8R7R9</accession>
<gene>
    <name evidence="1" type="ORF">Q0590_13290</name>
</gene>
<reference evidence="1" key="1">
    <citation type="submission" date="2023-07" db="EMBL/GenBank/DDBJ databases">
        <title>The genome sequence of Rhodocytophaga aerolata KACC 12507.</title>
        <authorList>
            <person name="Zhang X."/>
        </authorList>
    </citation>
    <scope>NUCLEOTIDE SEQUENCE</scope>
    <source>
        <strain evidence="1">KACC 12507</strain>
    </source>
</reference>